<evidence type="ECO:0008006" key="3">
    <source>
        <dbReference type="Google" id="ProtNLM"/>
    </source>
</evidence>
<organism evidence="1 2">
    <name type="scientific">Mytilus galloprovincialis</name>
    <name type="common">Mediterranean mussel</name>
    <dbReference type="NCBI Taxonomy" id="29158"/>
    <lineage>
        <taxon>Eukaryota</taxon>
        <taxon>Metazoa</taxon>
        <taxon>Spiralia</taxon>
        <taxon>Lophotrochozoa</taxon>
        <taxon>Mollusca</taxon>
        <taxon>Bivalvia</taxon>
        <taxon>Autobranchia</taxon>
        <taxon>Pteriomorphia</taxon>
        <taxon>Mytilida</taxon>
        <taxon>Mytiloidea</taxon>
        <taxon>Mytilidae</taxon>
        <taxon>Mytilinae</taxon>
        <taxon>Mytilus</taxon>
    </lineage>
</organism>
<protein>
    <recommendedName>
        <fullName evidence="3">C-type lectin domain-containing protein</fullName>
    </recommendedName>
</protein>
<evidence type="ECO:0000313" key="2">
    <source>
        <dbReference type="Proteomes" id="UP000596742"/>
    </source>
</evidence>
<sequence>MFYLVLFKQTIFVSDQVYRQEQKTWKAASAECGENGLEFDEMVLKDIDELLDKEFWIGLAIYVITTPWIEIMGCFAVSEEHKVMKSPSIVICQKQCESYQFFGYSESTTRCTCLHTKGSSYSLQNCIEQNNSSYFIVYKLFSGTVSENDNGKCTTLYCMHGRNGLTSANCNEENEQRASICNKGTIVGWDKPYLTSKQMCLDRNQLLLQPETYCRSEAHENQAIYSWTNVFQAETEAKLTQAEASTNEPLYCLAGSFTEKNDKRDLNITRRFCNDQLQFVCRTGTASSKTPRQSSVAVQVPDRVVSTTNPEGIVFLFCLVYS</sequence>
<reference evidence="1" key="1">
    <citation type="submission" date="2018-11" db="EMBL/GenBank/DDBJ databases">
        <authorList>
            <person name="Alioto T."/>
            <person name="Alioto T."/>
        </authorList>
    </citation>
    <scope>NUCLEOTIDE SEQUENCE</scope>
</reference>
<comment type="caution">
    <text evidence="1">The sequence shown here is derived from an EMBL/GenBank/DDBJ whole genome shotgun (WGS) entry which is preliminary data.</text>
</comment>
<dbReference type="OrthoDB" id="6177073at2759"/>
<keyword evidence="2" id="KW-1185">Reference proteome</keyword>
<evidence type="ECO:0000313" key="1">
    <source>
        <dbReference type="EMBL" id="VDI63441.1"/>
    </source>
</evidence>
<gene>
    <name evidence="1" type="ORF">MGAL_10B025909</name>
</gene>
<proteinExistence type="predicted"/>
<accession>A0A8B6GGJ2</accession>
<name>A0A8B6GGJ2_MYTGA</name>
<dbReference type="EMBL" id="UYJE01008374">
    <property type="protein sequence ID" value="VDI63441.1"/>
    <property type="molecule type" value="Genomic_DNA"/>
</dbReference>
<dbReference type="Proteomes" id="UP000596742">
    <property type="component" value="Unassembled WGS sequence"/>
</dbReference>
<dbReference type="AlphaFoldDB" id="A0A8B6GGJ2"/>